<dbReference type="OrthoDB" id="1306017at2759"/>
<comment type="caution">
    <text evidence="2">The sequence shown here is derived from an EMBL/GenBank/DDBJ whole genome shotgun (WGS) entry which is preliminary data.</text>
</comment>
<feature type="region of interest" description="Disordered" evidence="1">
    <location>
        <begin position="73"/>
        <end position="107"/>
    </location>
</feature>
<organism evidence="2 3">
    <name type="scientific">Solanum commersonii</name>
    <name type="common">Commerson's wild potato</name>
    <name type="synonym">Commerson's nightshade</name>
    <dbReference type="NCBI Taxonomy" id="4109"/>
    <lineage>
        <taxon>Eukaryota</taxon>
        <taxon>Viridiplantae</taxon>
        <taxon>Streptophyta</taxon>
        <taxon>Embryophyta</taxon>
        <taxon>Tracheophyta</taxon>
        <taxon>Spermatophyta</taxon>
        <taxon>Magnoliopsida</taxon>
        <taxon>eudicotyledons</taxon>
        <taxon>Gunneridae</taxon>
        <taxon>Pentapetalae</taxon>
        <taxon>asterids</taxon>
        <taxon>lamiids</taxon>
        <taxon>Solanales</taxon>
        <taxon>Solanaceae</taxon>
        <taxon>Solanoideae</taxon>
        <taxon>Solaneae</taxon>
        <taxon>Solanum</taxon>
    </lineage>
</organism>
<sequence length="107" mass="12112">MLSQVVTNQAEQQREIQQDMAATSRISYQLKGVARVCVDQWKKSRAEGAPIVRWVVFEEAFMGLFFPRELREAKKNGPTPSSASAPAPRNKGEYKNQNSQNFRARPA</sequence>
<keyword evidence="3" id="KW-1185">Reference proteome</keyword>
<dbReference type="EMBL" id="JACXVP010000012">
    <property type="protein sequence ID" value="KAG5572133.1"/>
    <property type="molecule type" value="Genomic_DNA"/>
</dbReference>
<evidence type="ECO:0000313" key="2">
    <source>
        <dbReference type="EMBL" id="KAG5572133.1"/>
    </source>
</evidence>
<evidence type="ECO:0000313" key="3">
    <source>
        <dbReference type="Proteomes" id="UP000824120"/>
    </source>
</evidence>
<dbReference type="Proteomes" id="UP000824120">
    <property type="component" value="Chromosome 12"/>
</dbReference>
<accession>A0A9J5W978</accession>
<feature type="compositionally biased region" description="Polar residues" evidence="1">
    <location>
        <begin position="95"/>
        <end position="107"/>
    </location>
</feature>
<name>A0A9J5W978_SOLCO</name>
<evidence type="ECO:0000256" key="1">
    <source>
        <dbReference type="SAM" id="MobiDB-lite"/>
    </source>
</evidence>
<protein>
    <submittedName>
        <fullName evidence="2">Uncharacterized protein</fullName>
    </submittedName>
</protein>
<reference evidence="2 3" key="1">
    <citation type="submission" date="2020-09" db="EMBL/GenBank/DDBJ databases">
        <title>De no assembly of potato wild relative species, Solanum commersonii.</title>
        <authorList>
            <person name="Cho K."/>
        </authorList>
    </citation>
    <scope>NUCLEOTIDE SEQUENCE [LARGE SCALE GENOMIC DNA]</scope>
    <source>
        <strain evidence="2">LZ3.2</strain>
        <tissue evidence="2">Leaf</tissue>
    </source>
</reference>
<proteinExistence type="predicted"/>
<feature type="region of interest" description="Disordered" evidence="1">
    <location>
        <begin position="1"/>
        <end position="20"/>
    </location>
</feature>
<feature type="compositionally biased region" description="Polar residues" evidence="1">
    <location>
        <begin position="1"/>
        <end position="11"/>
    </location>
</feature>
<dbReference type="AlphaFoldDB" id="A0A9J5W978"/>
<gene>
    <name evidence="2" type="ORF">H5410_061899</name>
</gene>